<evidence type="ECO:0000313" key="3">
    <source>
        <dbReference type="EMBL" id="KFZ38793.1"/>
    </source>
</evidence>
<feature type="signal peptide" evidence="1">
    <location>
        <begin position="1"/>
        <end position="24"/>
    </location>
</feature>
<dbReference type="InterPro" id="IPR047263">
    <property type="entry name" value="HNL-like_cupin"/>
</dbReference>
<comment type="caution">
    <text evidence="3">The sequence shown here is derived from an EMBL/GenBank/DDBJ whole genome shotgun (WGS) entry which is preliminary data.</text>
</comment>
<dbReference type="OrthoDB" id="9802489at2"/>
<dbReference type="Gene3D" id="2.60.120.10">
    <property type="entry name" value="Jelly Rolls"/>
    <property type="match status" value="1"/>
</dbReference>
<dbReference type="InterPro" id="IPR014710">
    <property type="entry name" value="RmlC-like_jellyroll"/>
</dbReference>
<protein>
    <submittedName>
        <fullName evidence="3">Cupin</fullName>
    </submittedName>
</protein>
<feature type="domain" description="Cupin type-2" evidence="2">
    <location>
        <begin position="73"/>
        <end position="141"/>
    </location>
</feature>
<dbReference type="InterPro" id="IPR013096">
    <property type="entry name" value="Cupin_2"/>
</dbReference>
<dbReference type="PANTHER" id="PTHR43698">
    <property type="entry name" value="RIBD C-TERMINAL DOMAIN CONTAINING PROTEIN"/>
    <property type="match status" value="1"/>
</dbReference>
<evidence type="ECO:0000259" key="2">
    <source>
        <dbReference type="Pfam" id="PF07883"/>
    </source>
</evidence>
<dbReference type="STRING" id="1515746.HR45_05120"/>
<feature type="chain" id="PRO_5001907176" evidence="1">
    <location>
        <begin position="25"/>
        <end position="166"/>
    </location>
</feature>
<proteinExistence type="predicted"/>
<dbReference type="eggNOG" id="COG1917">
    <property type="taxonomic scope" value="Bacteria"/>
</dbReference>
<dbReference type="SUPFAM" id="SSF51182">
    <property type="entry name" value="RmlC-like cupins"/>
    <property type="match status" value="1"/>
</dbReference>
<organism evidence="3 4">
    <name type="scientific">Shewanella mangrovi</name>
    <dbReference type="NCBI Taxonomy" id="1515746"/>
    <lineage>
        <taxon>Bacteria</taxon>
        <taxon>Pseudomonadati</taxon>
        <taxon>Pseudomonadota</taxon>
        <taxon>Gammaproteobacteria</taxon>
        <taxon>Alteromonadales</taxon>
        <taxon>Shewanellaceae</taxon>
        <taxon>Shewanella</taxon>
    </lineage>
</organism>
<reference evidence="3 4" key="1">
    <citation type="submission" date="2014-06" db="EMBL/GenBank/DDBJ databases">
        <title>Shewanella sp. YQH10.</title>
        <authorList>
            <person name="Liu Y."/>
            <person name="Zeng R."/>
        </authorList>
    </citation>
    <scope>NUCLEOTIDE SEQUENCE [LARGE SCALE GENOMIC DNA]</scope>
    <source>
        <strain evidence="3 4">YQH10</strain>
    </source>
</reference>
<evidence type="ECO:0000313" key="4">
    <source>
        <dbReference type="Proteomes" id="UP000029264"/>
    </source>
</evidence>
<keyword evidence="1" id="KW-0732">Signal</keyword>
<dbReference type="RefSeq" id="WP_052074510.1">
    <property type="nucleotide sequence ID" value="NZ_JPEO01000002.1"/>
</dbReference>
<sequence length="166" mass="17711">MNHKLTSLLLAAGFLTAANGIANAAEPAKATGQELYQAGTQGHFKGPEKYFTGDVSVDMIFPANDTAHYSGAYVTFQSGARTAWHYHPAGQHMIVTSGVALTGTRDGKIIKFKAGDSVWCPPNIEHWHGATPDAPMTHLVITASKDGQNVVWGDKVTDAEYLGKAK</sequence>
<dbReference type="InterPro" id="IPR011051">
    <property type="entry name" value="RmlC_Cupin_sf"/>
</dbReference>
<dbReference type="EMBL" id="JPEO01000002">
    <property type="protein sequence ID" value="KFZ38793.1"/>
    <property type="molecule type" value="Genomic_DNA"/>
</dbReference>
<dbReference type="CDD" id="cd02233">
    <property type="entry name" value="cupin_HNL-like"/>
    <property type="match status" value="1"/>
</dbReference>
<dbReference type="Pfam" id="PF07883">
    <property type="entry name" value="Cupin_2"/>
    <property type="match status" value="1"/>
</dbReference>
<name>A0A094LUC2_9GAMM</name>
<keyword evidence="4" id="KW-1185">Reference proteome</keyword>
<dbReference type="AlphaFoldDB" id="A0A094LUC2"/>
<gene>
    <name evidence="3" type="ORF">HR45_05120</name>
</gene>
<dbReference type="PANTHER" id="PTHR43698:SF1">
    <property type="entry name" value="BLL4564 PROTEIN"/>
    <property type="match status" value="1"/>
</dbReference>
<dbReference type="Proteomes" id="UP000029264">
    <property type="component" value="Unassembled WGS sequence"/>
</dbReference>
<evidence type="ECO:0000256" key="1">
    <source>
        <dbReference type="SAM" id="SignalP"/>
    </source>
</evidence>
<accession>A0A094LUC2</accession>